<dbReference type="EMBL" id="CAJOBP010016050">
    <property type="protein sequence ID" value="CAF4582964.1"/>
    <property type="molecule type" value="Genomic_DNA"/>
</dbReference>
<comment type="subcellular location">
    <subcellularLocation>
        <location evidence="1">Cytoplasm</location>
    </subcellularLocation>
</comment>
<dbReference type="AlphaFoldDB" id="A0A818HWM6"/>
<dbReference type="InterPro" id="IPR036034">
    <property type="entry name" value="PDZ_sf"/>
</dbReference>
<feature type="domain" description="PDZ" evidence="4">
    <location>
        <begin position="10"/>
        <end position="80"/>
    </location>
</feature>
<evidence type="ECO:0000313" key="6">
    <source>
        <dbReference type="EMBL" id="CAF3513343.1"/>
    </source>
</evidence>
<sequence length="128" mass="14256">MEHSLIPATPVELERSSLDQSWGFRLQGGADFRLPLSIKKVIPNSPSHNKIHPGDAVAFIDGQDASSMTHNDAENLIRNSLRLQLVVRRGQLNTIRPTKGTVKFNAAPNPRTNSALNNTVTQNNYRRF</sequence>
<dbReference type="GO" id="GO:0051371">
    <property type="term" value="F:muscle alpha-actinin binding"/>
    <property type="evidence" value="ECO:0007669"/>
    <property type="project" value="TreeGrafter"/>
</dbReference>
<keyword evidence="2" id="KW-0963">Cytoplasm</keyword>
<evidence type="ECO:0000256" key="3">
    <source>
        <dbReference type="ARBA" id="ARBA00023038"/>
    </source>
</evidence>
<dbReference type="Pfam" id="PF00595">
    <property type="entry name" value="PDZ"/>
    <property type="match status" value="1"/>
</dbReference>
<keyword evidence="3" id="KW-0479">Metal-binding</keyword>
<evidence type="ECO:0000256" key="2">
    <source>
        <dbReference type="ARBA" id="ARBA00022490"/>
    </source>
</evidence>
<protein>
    <recommendedName>
        <fullName evidence="4">PDZ domain-containing protein</fullName>
    </recommendedName>
</protein>
<dbReference type="Gene3D" id="2.30.42.10">
    <property type="match status" value="1"/>
</dbReference>
<dbReference type="FunFam" id="2.30.42.10:FF:000055">
    <property type="entry name" value="PDZ and LIM domain protein 3"/>
    <property type="match status" value="1"/>
</dbReference>
<dbReference type="Proteomes" id="UP000663873">
    <property type="component" value="Unassembled WGS sequence"/>
</dbReference>
<dbReference type="Proteomes" id="UP000663848">
    <property type="component" value="Unassembled WGS sequence"/>
</dbReference>
<proteinExistence type="predicted"/>
<dbReference type="EMBL" id="CAJNXB010000716">
    <property type="protein sequence ID" value="CAF3088308.1"/>
    <property type="molecule type" value="Genomic_DNA"/>
</dbReference>
<dbReference type="SUPFAM" id="SSF50156">
    <property type="entry name" value="PDZ domain-like"/>
    <property type="match status" value="1"/>
</dbReference>
<evidence type="ECO:0000313" key="9">
    <source>
        <dbReference type="Proteomes" id="UP000663872"/>
    </source>
</evidence>
<organism evidence="6 9">
    <name type="scientific">Rotaria socialis</name>
    <dbReference type="NCBI Taxonomy" id="392032"/>
    <lineage>
        <taxon>Eukaryota</taxon>
        <taxon>Metazoa</taxon>
        <taxon>Spiralia</taxon>
        <taxon>Gnathifera</taxon>
        <taxon>Rotifera</taxon>
        <taxon>Eurotatoria</taxon>
        <taxon>Bdelloidea</taxon>
        <taxon>Philodinida</taxon>
        <taxon>Philodinidae</taxon>
        <taxon>Rotaria</taxon>
    </lineage>
</organism>
<dbReference type="SMART" id="SM00228">
    <property type="entry name" value="PDZ"/>
    <property type="match status" value="1"/>
</dbReference>
<gene>
    <name evidence="6" type="ORF">GRG538_LOCUS18320</name>
    <name evidence="8" type="ORF">QYT958_LOCUS34092</name>
    <name evidence="5" type="ORF">TIS948_LOCUS6179</name>
    <name evidence="7" type="ORF">UJA718_LOCUS30704</name>
</gene>
<evidence type="ECO:0000259" key="4">
    <source>
        <dbReference type="PROSITE" id="PS50106"/>
    </source>
</evidence>
<dbReference type="GO" id="GO:0030036">
    <property type="term" value="P:actin cytoskeleton organization"/>
    <property type="evidence" value="ECO:0007669"/>
    <property type="project" value="TreeGrafter"/>
</dbReference>
<reference evidence="6" key="1">
    <citation type="submission" date="2021-02" db="EMBL/GenBank/DDBJ databases">
        <authorList>
            <person name="Nowell W R."/>
        </authorList>
    </citation>
    <scope>NUCLEOTIDE SEQUENCE</scope>
</reference>
<accession>A0A818HWM6</accession>
<keyword evidence="3" id="KW-0440">LIM domain</keyword>
<keyword evidence="10" id="KW-1185">Reference proteome</keyword>
<dbReference type="GO" id="GO:0001725">
    <property type="term" value="C:stress fiber"/>
    <property type="evidence" value="ECO:0007669"/>
    <property type="project" value="TreeGrafter"/>
</dbReference>
<dbReference type="Proteomes" id="UP000663825">
    <property type="component" value="Unassembled WGS sequence"/>
</dbReference>
<dbReference type="Proteomes" id="UP000663872">
    <property type="component" value="Unassembled WGS sequence"/>
</dbReference>
<dbReference type="InterPro" id="IPR050604">
    <property type="entry name" value="PDZ-LIM_domain"/>
</dbReference>
<dbReference type="GO" id="GO:0031941">
    <property type="term" value="C:filamentous actin"/>
    <property type="evidence" value="ECO:0007669"/>
    <property type="project" value="TreeGrafter"/>
</dbReference>
<evidence type="ECO:0000313" key="5">
    <source>
        <dbReference type="EMBL" id="CAF3088308.1"/>
    </source>
</evidence>
<comment type="caution">
    <text evidence="6">The sequence shown here is derived from an EMBL/GenBank/DDBJ whole genome shotgun (WGS) entry which is preliminary data.</text>
</comment>
<name>A0A818HWM6_9BILA</name>
<dbReference type="PANTHER" id="PTHR24214:SF38">
    <property type="entry name" value="PDZ AND LIM DOMAIN PROTEIN ZASP-RELATED"/>
    <property type="match status" value="1"/>
</dbReference>
<dbReference type="EMBL" id="CAJOBR010024069">
    <property type="protein sequence ID" value="CAF4958908.1"/>
    <property type="molecule type" value="Genomic_DNA"/>
</dbReference>
<dbReference type="OrthoDB" id="44841at2759"/>
<evidence type="ECO:0000313" key="10">
    <source>
        <dbReference type="Proteomes" id="UP000663873"/>
    </source>
</evidence>
<evidence type="ECO:0000256" key="1">
    <source>
        <dbReference type="ARBA" id="ARBA00004496"/>
    </source>
</evidence>
<dbReference type="GO" id="GO:0005912">
    <property type="term" value="C:adherens junction"/>
    <property type="evidence" value="ECO:0007669"/>
    <property type="project" value="TreeGrafter"/>
</dbReference>
<dbReference type="GO" id="GO:0003779">
    <property type="term" value="F:actin binding"/>
    <property type="evidence" value="ECO:0007669"/>
    <property type="project" value="TreeGrafter"/>
</dbReference>
<dbReference type="PROSITE" id="PS50106">
    <property type="entry name" value="PDZ"/>
    <property type="match status" value="1"/>
</dbReference>
<dbReference type="PANTHER" id="PTHR24214">
    <property type="entry name" value="PDZ AND LIM DOMAIN PROTEIN ZASP"/>
    <property type="match status" value="1"/>
</dbReference>
<dbReference type="EMBL" id="CAJNYT010002981">
    <property type="protein sequence ID" value="CAF3513343.1"/>
    <property type="molecule type" value="Genomic_DNA"/>
</dbReference>
<evidence type="ECO:0000313" key="7">
    <source>
        <dbReference type="EMBL" id="CAF4582964.1"/>
    </source>
</evidence>
<dbReference type="GO" id="GO:0061061">
    <property type="term" value="P:muscle structure development"/>
    <property type="evidence" value="ECO:0007669"/>
    <property type="project" value="TreeGrafter"/>
</dbReference>
<dbReference type="InterPro" id="IPR001478">
    <property type="entry name" value="PDZ"/>
</dbReference>
<dbReference type="GO" id="GO:0030018">
    <property type="term" value="C:Z disc"/>
    <property type="evidence" value="ECO:0007669"/>
    <property type="project" value="TreeGrafter"/>
</dbReference>
<evidence type="ECO:0000313" key="8">
    <source>
        <dbReference type="EMBL" id="CAF4958908.1"/>
    </source>
</evidence>
<keyword evidence="3" id="KW-0862">Zinc</keyword>